<dbReference type="Proteomes" id="UP001597216">
    <property type="component" value="Unassembled WGS sequence"/>
</dbReference>
<gene>
    <name evidence="2" type="ORF">ACFQ27_09075</name>
</gene>
<name>A0ABW3T0P7_9CAUL</name>
<organism evidence="2 3">
    <name type="scientific">Phenylobacterium conjunctum</name>
    <dbReference type="NCBI Taxonomy" id="1298959"/>
    <lineage>
        <taxon>Bacteria</taxon>
        <taxon>Pseudomonadati</taxon>
        <taxon>Pseudomonadota</taxon>
        <taxon>Alphaproteobacteria</taxon>
        <taxon>Caulobacterales</taxon>
        <taxon>Caulobacteraceae</taxon>
        <taxon>Phenylobacterium</taxon>
    </lineage>
</organism>
<evidence type="ECO:0000256" key="1">
    <source>
        <dbReference type="SAM" id="SignalP"/>
    </source>
</evidence>
<dbReference type="EMBL" id="JBHTLQ010000016">
    <property type="protein sequence ID" value="MFD1190729.1"/>
    <property type="molecule type" value="Genomic_DNA"/>
</dbReference>
<evidence type="ECO:0000313" key="3">
    <source>
        <dbReference type="Proteomes" id="UP001597216"/>
    </source>
</evidence>
<sequence>MKAFAAALATLALSAAGTQAWANASAASAGGLSLTQPALSQDAGGARVQGAVCRTGPVPVAGIDGVTIEQLGADGAVTAQAPAHVPASLRVRGAKCAYYNVQTAWTATSPVQVCLAADRGARVCLPAK</sequence>
<comment type="caution">
    <text evidence="2">The sequence shown here is derived from an EMBL/GenBank/DDBJ whole genome shotgun (WGS) entry which is preliminary data.</text>
</comment>
<feature type="chain" id="PRO_5045064272" description="Secreted protein" evidence="1">
    <location>
        <begin position="23"/>
        <end position="128"/>
    </location>
</feature>
<feature type="signal peptide" evidence="1">
    <location>
        <begin position="1"/>
        <end position="22"/>
    </location>
</feature>
<reference evidence="3" key="1">
    <citation type="journal article" date="2019" name="Int. J. Syst. Evol. Microbiol.">
        <title>The Global Catalogue of Microorganisms (GCM) 10K type strain sequencing project: providing services to taxonomists for standard genome sequencing and annotation.</title>
        <authorList>
            <consortium name="The Broad Institute Genomics Platform"/>
            <consortium name="The Broad Institute Genome Sequencing Center for Infectious Disease"/>
            <person name="Wu L."/>
            <person name="Ma J."/>
        </authorList>
    </citation>
    <scope>NUCLEOTIDE SEQUENCE [LARGE SCALE GENOMIC DNA]</scope>
    <source>
        <strain evidence="3">CCUG 55074</strain>
    </source>
</reference>
<accession>A0ABW3T0P7</accession>
<proteinExistence type="predicted"/>
<keyword evidence="3" id="KW-1185">Reference proteome</keyword>
<evidence type="ECO:0000313" key="2">
    <source>
        <dbReference type="EMBL" id="MFD1190729.1"/>
    </source>
</evidence>
<keyword evidence="1" id="KW-0732">Signal</keyword>
<evidence type="ECO:0008006" key="4">
    <source>
        <dbReference type="Google" id="ProtNLM"/>
    </source>
</evidence>
<dbReference type="RefSeq" id="WP_377353345.1">
    <property type="nucleotide sequence ID" value="NZ_JBHTLQ010000016.1"/>
</dbReference>
<protein>
    <recommendedName>
        <fullName evidence="4">Secreted protein</fullName>
    </recommendedName>
</protein>